<organism evidence="4 5">
    <name type="scientific">Aureliella helgolandensis</name>
    <dbReference type="NCBI Taxonomy" id="2527968"/>
    <lineage>
        <taxon>Bacteria</taxon>
        <taxon>Pseudomonadati</taxon>
        <taxon>Planctomycetota</taxon>
        <taxon>Planctomycetia</taxon>
        <taxon>Pirellulales</taxon>
        <taxon>Pirellulaceae</taxon>
        <taxon>Aureliella</taxon>
    </lineage>
</organism>
<keyword evidence="4" id="KW-0032">Aminotransferase</keyword>
<dbReference type="PANTHER" id="PTHR30244">
    <property type="entry name" value="TRANSAMINASE"/>
    <property type="match status" value="1"/>
</dbReference>
<dbReference type="PIRSF" id="PIRSF000390">
    <property type="entry name" value="PLP_StrS"/>
    <property type="match status" value="1"/>
</dbReference>
<protein>
    <submittedName>
        <fullName evidence="4">Pyridoxal phosphate-dependent aminotransferase EpsN</fullName>
        <ecNumber evidence="4">2.6.1.-</ecNumber>
    </submittedName>
</protein>
<dbReference type="InterPro" id="IPR026385">
    <property type="entry name" value="LegC-like"/>
</dbReference>
<evidence type="ECO:0000256" key="2">
    <source>
        <dbReference type="PIRSR" id="PIRSR000390-2"/>
    </source>
</evidence>
<dbReference type="InterPro" id="IPR015424">
    <property type="entry name" value="PyrdxlP-dep_Trfase"/>
</dbReference>
<keyword evidence="5" id="KW-1185">Reference proteome</keyword>
<sequence>MEPIEQKILNAMEQAIGPATEMVLLHRPYLPPSAWEYVKECLDTGWVSSAGSYVTRFEEELAQFTGCRRAVATVNGTAALEVCLRLAGVVPGDEVLCPSLTFVATANAISHCGAVPHFVDVSADRLSICPQALEARLQETVSAEATGPVNRQTGRRIGAVCLMHCFGHPGEIDAIVKLCDEYKLPLIEDAAESLGSYYQGKHTGRFGRLSAISFNGNKILTTGGGGAIVTDDDALADRAKHLTTTAKVPHRWEFHHDAVAWNYRLPNINAALGVAQLEILPKILNAKRQLAERYAAAFASLEGVEHLSEPSDSSSNFWLNALVLSSANSSRRDQVLEVLNGAGYQSRPLWQPMHHLPMYADCPRGELLTTEMLNQRVINIPSSADLAPNWMSTVQ</sequence>
<dbReference type="OrthoDB" id="9810913at2"/>
<name>A0A518GBZ4_9BACT</name>
<feature type="active site" description="Proton acceptor" evidence="1">
    <location>
        <position position="218"/>
    </location>
</feature>
<evidence type="ECO:0000256" key="3">
    <source>
        <dbReference type="RuleBase" id="RU004508"/>
    </source>
</evidence>
<dbReference type="CDD" id="cd00616">
    <property type="entry name" value="AHBA_syn"/>
    <property type="match status" value="1"/>
</dbReference>
<keyword evidence="4" id="KW-0808">Transferase</keyword>
<evidence type="ECO:0000313" key="4">
    <source>
        <dbReference type="EMBL" id="QDV26141.1"/>
    </source>
</evidence>
<evidence type="ECO:0000313" key="5">
    <source>
        <dbReference type="Proteomes" id="UP000318017"/>
    </source>
</evidence>
<dbReference type="SUPFAM" id="SSF53383">
    <property type="entry name" value="PLP-dependent transferases"/>
    <property type="match status" value="1"/>
</dbReference>
<dbReference type="NCBIfam" id="TIGR04181">
    <property type="entry name" value="NHT_00031"/>
    <property type="match status" value="1"/>
</dbReference>
<dbReference type="KEGG" id="ahel:Q31a_45130"/>
<proteinExistence type="inferred from homology"/>
<dbReference type="GO" id="GO:0008483">
    <property type="term" value="F:transaminase activity"/>
    <property type="evidence" value="ECO:0007669"/>
    <property type="project" value="UniProtKB-KW"/>
</dbReference>
<dbReference type="RefSeq" id="WP_145082068.1">
    <property type="nucleotide sequence ID" value="NZ_CP036298.1"/>
</dbReference>
<gene>
    <name evidence="4" type="primary">epsN_4</name>
    <name evidence="4" type="ORF">Q31a_45130</name>
</gene>
<dbReference type="InterPro" id="IPR000653">
    <property type="entry name" value="DegT/StrS_aminotransferase"/>
</dbReference>
<dbReference type="InterPro" id="IPR015422">
    <property type="entry name" value="PyrdxlP-dep_Trfase_small"/>
</dbReference>
<dbReference type="Pfam" id="PF01041">
    <property type="entry name" value="DegT_DnrJ_EryC1"/>
    <property type="match status" value="1"/>
</dbReference>
<reference evidence="4 5" key="1">
    <citation type="submission" date="2019-02" db="EMBL/GenBank/DDBJ databases">
        <title>Deep-cultivation of Planctomycetes and their phenomic and genomic characterization uncovers novel biology.</title>
        <authorList>
            <person name="Wiegand S."/>
            <person name="Jogler M."/>
            <person name="Boedeker C."/>
            <person name="Pinto D."/>
            <person name="Vollmers J."/>
            <person name="Rivas-Marin E."/>
            <person name="Kohn T."/>
            <person name="Peeters S.H."/>
            <person name="Heuer A."/>
            <person name="Rast P."/>
            <person name="Oberbeckmann S."/>
            <person name="Bunk B."/>
            <person name="Jeske O."/>
            <person name="Meyerdierks A."/>
            <person name="Storesund J.E."/>
            <person name="Kallscheuer N."/>
            <person name="Luecker S."/>
            <person name="Lage O.M."/>
            <person name="Pohl T."/>
            <person name="Merkel B.J."/>
            <person name="Hornburger P."/>
            <person name="Mueller R.-W."/>
            <person name="Bruemmer F."/>
            <person name="Labrenz M."/>
            <person name="Spormann A.M."/>
            <person name="Op den Camp H."/>
            <person name="Overmann J."/>
            <person name="Amann R."/>
            <person name="Jetten M.S.M."/>
            <person name="Mascher T."/>
            <person name="Medema M.H."/>
            <person name="Devos D.P."/>
            <person name="Kaster A.-K."/>
            <person name="Ovreas L."/>
            <person name="Rohde M."/>
            <person name="Galperin M.Y."/>
            <person name="Jogler C."/>
        </authorList>
    </citation>
    <scope>NUCLEOTIDE SEQUENCE [LARGE SCALE GENOMIC DNA]</scope>
    <source>
        <strain evidence="4 5">Q31a</strain>
    </source>
</reference>
<dbReference type="InterPro" id="IPR015421">
    <property type="entry name" value="PyrdxlP-dep_Trfase_major"/>
</dbReference>
<accession>A0A518GBZ4</accession>
<dbReference type="Gene3D" id="3.40.640.10">
    <property type="entry name" value="Type I PLP-dependent aspartate aminotransferase-like (Major domain)"/>
    <property type="match status" value="1"/>
</dbReference>
<dbReference type="AlphaFoldDB" id="A0A518GBZ4"/>
<dbReference type="EC" id="2.6.1.-" evidence="4"/>
<dbReference type="Gene3D" id="3.90.1150.10">
    <property type="entry name" value="Aspartate Aminotransferase, domain 1"/>
    <property type="match status" value="1"/>
</dbReference>
<dbReference type="GO" id="GO:0000271">
    <property type="term" value="P:polysaccharide biosynthetic process"/>
    <property type="evidence" value="ECO:0007669"/>
    <property type="project" value="TreeGrafter"/>
</dbReference>
<dbReference type="EMBL" id="CP036298">
    <property type="protein sequence ID" value="QDV26141.1"/>
    <property type="molecule type" value="Genomic_DNA"/>
</dbReference>
<feature type="modified residue" description="N6-(pyridoxal phosphate)lysine" evidence="2">
    <location>
        <position position="218"/>
    </location>
</feature>
<dbReference type="PANTHER" id="PTHR30244:SF30">
    <property type="entry name" value="BLR5990 PROTEIN"/>
    <property type="match status" value="1"/>
</dbReference>
<comment type="similarity">
    <text evidence="3">Belongs to the DegT/DnrJ/EryC1 family.</text>
</comment>
<keyword evidence="2 3" id="KW-0663">Pyridoxal phosphate</keyword>
<dbReference type="GO" id="GO:0030170">
    <property type="term" value="F:pyridoxal phosphate binding"/>
    <property type="evidence" value="ECO:0007669"/>
    <property type="project" value="TreeGrafter"/>
</dbReference>
<evidence type="ECO:0000256" key="1">
    <source>
        <dbReference type="PIRSR" id="PIRSR000390-1"/>
    </source>
</evidence>
<dbReference type="Proteomes" id="UP000318017">
    <property type="component" value="Chromosome"/>
</dbReference>